<sequence>SDKDSDEDYDEEPKKQKTVIKEETTKQPSDLNDDDNKGVNSEGEPYFKLSAKRRITLRKWKGVPMIDIREYYGNGNDIKPGKKGISLSLDQYQKLRELIPEIDAAIKDI</sequence>
<proteinExistence type="inferred from homology"/>
<dbReference type="Pfam" id="PF02229">
    <property type="entry name" value="PC4"/>
    <property type="match status" value="1"/>
</dbReference>
<evidence type="ECO:0000313" key="10">
    <source>
        <dbReference type="Proteomes" id="UP000274822"/>
    </source>
</evidence>
<dbReference type="PANTHER" id="PTHR13215">
    <property type="entry name" value="RNA POLYMERASE II TRANSCRIPTIONAL COACTIVATOR"/>
    <property type="match status" value="1"/>
</dbReference>
<gene>
    <name evidence="9" type="ORF">BC938DRAFT_478986</name>
</gene>
<evidence type="ECO:0000256" key="5">
    <source>
        <dbReference type="ARBA" id="ARBA00023163"/>
    </source>
</evidence>
<feature type="non-terminal residue" evidence="9">
    <location>
        <position position="109"/>
    </location>
</feature>
<keyword evidence="6" id="KW-0539">Nucleus</keyword>
<keyword evidence="4" id="KW-0238">DNA-binding</keyword>
<dbReference type="InterPro" id="IPR009044">
    <property type="entry name" value="ssDNA-bd_transcriptional_reg"/>
</dbReference>
<feature type="compositionally biased region" description="Basic and acidic residues" evidence="7">
    <location>
        <begin position="12"/>
        <end position="25"/>
    </location>
</feature>
<evidence type="ECO:0000256" key="4">
    <source>
        <dbReference type="ARBA" id="ARBA00023125"/>
    </source>
</evidence>
<feature type="region of interest" description="Disordered" evidence="7">
    <location>
        <begin position="1"/>
        <end position="45"/>
    </location>
</feature>
<dbReference type="SUPFAM" id="SSF54447">
    <property type="entry name" value="ssDNA-binding transcriptional regulator domain"/>
    <property type="match status" value="1"/>
</dbReference>
<dbReference type="AlphaFoldDB" id="A0A433QLX2"/>
<evidence type="ECO:0000313" key="9">
    <source>
        <dbReference type="EMBL" id="RUS30765.1"/>
    </source>
</evidence>
<reference evidence="9 10" key="1">
    <citation type="journal article" date="2018" name="New Phytol.">
        <title>Phylogenomics of Endogonaceae and evolution of mycorrhizas within Mucoromycota.</title>
        <authorList>
            <person name="Chang Y."/>
            <person name="Desiro A."/>
            <person name="Na H."/>
            <person name="Sandor L."/>
            <person name="Lipzen A."/>
            <person name="Clum A."/>
            <person name="Barry K."/>
            <person name="Grigoriev I.V."/>
            <person name="Martin F.M."/>
            <person name="Stajich J.E."/>
            <person name="Smith M.E."/>
            <person name="Bonito G."/>
            <person name="Spatafora J.W."/>
        </authorList>
    </citation>
    <scope>NUCLEOTIDE SEQUENCE [LARGE SCALE GENOMIC DNA]</scope>
    <source>
        <strain evidence="9 10">AD002</strain>
    </source>
</reference>
<dbReference type="Proteomes" id="UP000274822">
    <property type="component" value="Unassembled WGS sequence"/>
</dbReference>
<evidence type="ECO:0000256" key="3">
    <source>
        <dbReference type="ARBA" id="ARBA00023015"/>
    </source>
</evidence>
<dbReference type="InterPro" id="IPR003173">
    <property type="entry name" value="PC4_C"/>
</dbReference>
<evidence type="ECO:0000259" key="8">
    <source>
        <dbReference type="Pfam" id="PF02229"/>
    </source>
</evidence>
<evidence type="ECO:0000256" key="2">
    <source>
        <dbReference type="ARBA" id="ARBA00009001"/>
    </source>
</evidence>
<dbReference type="GO" id="GO:0003713">
    <property type="term" value="F:transcription coactivator activity"/>
    <property type="evidence" value="ECO:0007669"/>
    <property type="project" value="InterPro"/>
</dbReference>
<name>A0A433QLX2_9FUNG</name>
<dbReference type="GO" id="GO:0003677">
    <property type="term" value="F:DNA binding"/>
    <property type="evidence" value="ECO:0007669"/>
    <property type="project" value="UniProtKB-KW"/>
</dbReference>
<dbReference type="InterPro" id="IPR045125">
    <property type="entry name" value="Sub1/Tcp4-like"/>
</dbReference>
<dbReference type="Gene3D" id="2.30.31.10">
    <property type="entry name" value="Transcriptional Coactivator Pc4, Chain A"/>
    <property type="match status" value="1"/>
</dbReference>
<evidence type="ECO:0000256" key="6">
    <source>
        <dbReference type="ARBA" id="ARBA00023242"/>
    </source>
</evidence>
<keyword evidence="5" id="KW-0804">Transcription</keyword>
<feature type="compositionally biased region" description="Acidic residues" evidence="7">
    <location>
        <begin position="1"/>
        <end position="11"/>
    </location>
</feature>
<accession>A0A433QLX2</accession>
<dbReference type="EMBL" id="RBNJ01003585">
    <property type="protein sequence ID" value="RUS30765.1"/>
    <property type="molecule type" value="Genomic_DNA"/>
</dbReference>
<dbReference type="GO" id="GO:0005634">
    <property type="term" value="C:nucleus"/>
    <property type="evidence" value="ECO:0007669"/>
    <property type="project" value="UniProtKB-SubCell"/>
</dbReference>
<evidence type="ECO:0000256" key="1">
    <source>
        <dbReference type="ARBA" id="ARBA00004123"/>
    </source>
</evidence>
<organism evidence="9 10">
    <name type="scientific">Jimgerdemannia flammicorona</name>
    <dbReference type="NCBI Taxonomy" id="994334"/>
    <lineage>
        <taxon>Eukaryota</taxon>
        <taxon>Fungi</taxon>
        <taxon>Fungi incertae sedis</taxon>
        <taxon>Mucoromycota</taxon>
        <taxon>Mucoromycotina</taxon>
        <taxon>Endogonomycetes</taxon>
        <taxon>Endogonales</taxon>
        <taxon>Endogonaceae</taxon>
        <taxon>Jimgerdemannia</taxon>
    </lineage>
</organism>
<comment type="similarity">
    <text evidence="2">Belongs to the transcriptional coactivator PC4 family.</text>
</comment>
<dbReference type="GO" id="GO:0060261">
    <property type="term" value="P:positive regulation of transcription initiation by RNA polymerase II"/>
    <property type="evidence" value="ECO:0007669"/>
    <property type="project" value="InterPro"/>
</dbReference>
<protein>
    <submittedName>
        <fullName evidence="9">Transcriptional Coactivator p15-domain-containing protein</fullName>
    </submittedName>
</protein>
<comment type="caution">
    <text evidence="9">The sequence shown here is derived from an EMBL/GenBank/DDBJ whole genome shotgun (WGS) entry which is preliminary data.</text>
</comment>
<comment type="subcellular location">
    <subcellularLocation>
        <location evidence="1">Nucleus</location>
    </subcellularLocation>
</comment>
<keyword evidence="10" id="KW-1185">Reference proteome</keyword>
<keyword evidence="3" id="KW-0805">Transcription regulation</keyword>
<evidence type="ECO:0000256" key="7">
    <source>
        <dbReference type="SAM" id="MobiDB-lite"/>
    </source>
</evidence>
<feature type="domain" description="Transcriptional coactivator p15 (PC4) C-terminal" evidence="8">
    <location>
        <begin position="47"/>
        <end position="97"/>
    </location>
</feature>
<feature type="non-terminal residue" evidence="9">
    <location>
        <position position="1"/>
    </location>
</feature>